<evidence type="ECO:0000256" key="1">
    <source>
        <dbReference type="ARBA" id="ARBA00004236"/>
    </source>
</evidence>
<evidence type="ECO:0000256" key="4">
    <source>
        <dbReference type="ARBA" id="ARBA00022692"/>
    </source>
</evidence>
<dbReference type="SMART" id="SM00155">
    <property type="entry name" value="PLDc"/>
    <property type="match status" value="2"/>
</dbReference>
<keyword evidence="3" id="KW-0808">Transferase</keyword>
<dbReference type="SUPFAM" id="SSF56024">
    <property type="entry name" value="Phospholipase D/nuclease"/>
    <property type="match status" value="2"/>
</dbReference>
<dbReference type="EC" id="2.7.8.-" evidence="8"/>
<dbReference type="Gene3D" id="3.30.870.10">
    <property type="entry name" value="Endonuclease Chain A"/>
    <property type="match status" value="2"/>
</dbReference>
<dbReference type="PROSITE" id="PS50035">
    <property type="entry name" value="PLD"/>
    <property type="match status" value="2"/>
</dbReference>
<gene>
    <name evidence="11" type="primary">cls-2</name>
    <name evidence="11" type="ORF">DESUT3_00740</name>
</gene>
<organism evidence="11 12">
    <name type="scientific">Desulfuromonas versatilis</name>
    <dbReference type="NCBI Taxonomy" id="2802975"/>
    <lineage>
        <taxon>Bacteria</taxon>
        <taxon>Pseudomonadati</taxon>
        <taxon>Thermodesulfobacteriota</taxon>
        <taxon>Desulfuromonadia</taxon>
        <taxon>Desulfuromonadales</taxon>
        <taxon>Desulfuromonadaceae</taxon>
        <taxon>Desulfuromonas</taxon>
    </lineage>
</organism>
<dbReference type="NCBIfam" id="TIGR04265">
    <property type="entry name" value="bac_cardiolipin"/>
    <property type="match status" value="1"/>
</dbReference>
<dbReference type="CDD" id="cd09157">
    <property type="entry name" value="PLDc_CLS_unchar2_1"/>
    <property type="match status" value="1"/>
</dbReference>
<keyword evidence="12" id="KW-1185">Reference proteome</keyword>
<evidence type="ECO:0000256" key="2">
    <source>
        <dbReference type="ARBA" id="ARBA00022475"/>
    </source>
</evidence>
<dbReference type="CDD" id="cd09163">
    <property type="entry name" value="PLDc_CLS_unchar2_2"/>
    <property type="match status" value="1"/>
</dbReference>
<accession>A0ABN6DS07</accession>
<feature type="domain" description="PLD phosphodiesterase" evidence="10">
    <location>
        <begin position="211"/>
        <end position="238"/>
    </location>
</feature>
<evidence type="ECO:0000256" key="7">
    <source>
        <dbReference type="ARBA" id="ARBA00023136"/>
    </source>
</evidence>
<dbReference type="Pfam" id="PF13091">
    <property type="entry name" value="PLDc_2"/>
    <property type="match status" value="2"/>
</dbReference>
<dbReference type="InterPro" id="IPR025202">
    <property type="entry name" value="PLD-like_dom"/>
</dbReference>
<evidence type="ECO:0000313" key="11">
    <source>
        <dbReference type="EMBL" id="BCR03005.1"/>
    </source>
</evidence>
<evidence type="ECO:0000256" key="3">
    <source>
        <dbReference type="ARBA" id="ARBA00022679"/>
    </source>
</evidence>
<evidence type="ECO:0000256" key="5">
    <source>
        <dbReference type="ARBA" id="ARBA00022737"/>
    </source>
</evidence>
<protein>
    <recommendedName>
        <fullName evidence="8">Cardiolipin synthase</fullName>
        <ecNumber evidence="8">2.7.8.-</ecNumber>
    </recommendedName>
</protein>
<name>A0ABN6DS07_9BACT</name>
<keyword evidence="7 9" id="KW-0472">Membrane</keyword>
<feature type="transmembrane region" description="Helical" evidence="9">
    <location>
        <begin position="31"/>
        <end position="52"/>
    </location>
</feature>
<reference evidence="11 12" key="2">
    <citation type="journal article" date="2021" name="Int. J. Syst. Evol. Microbiol.">
        <title>Isolation and Polyphasic Characterization of Desulfuromonas versatilis sp. Nov., an Electrogenic Bacteria Capable of Versatile Metabolism Isolated from a Graphene Oxide-Reducing Enrichment Culture.</title>
        <authorList>
            <person name="Xie L."/>
            <person name="Yoshida N."/>
            <person name="Ishii S."/>
            <person name="Meng L."/>
        </authorList>
    </citation>
    <scope>NUCLEOTIDE SEQUENCE [LARGE SCALE GENOMIC DNA]</scope>
    <source>
        <strain evidence="11 12">NIT-T3</strain>
    </source>
</reference>
<keyword evidence="2" id="KW-1003">Cell membrane</keyword>
<dbReference type="EMBL" id="AP024355">
    <property type="protein sequence ID" value="BCR03005.1"/>
    <property type="molecule type" value="Genomic_DNA"/>
</dbReference>
<proteinExistence type="predicted"/>
<dbReference type="InterPro" id="IPR001736">
    <property type="entry name" value="PLipase_D/transphosphatidylase"/>
</dbReference>
<dbReference type="PANTHER" id="PTHR21248:SF22">
    <property type="entry name" value="PHOSPHOLIPASE D"/>
    <property type="match status" value="1"/>
</dbReference>
<evidence type="ECO:0000313" key="12">
    <source>
        <dbReference type="Proteomes" id="UP001319827"/>
    </source>
</evidence>
<comment type="subcellular location">
    <subcellularLocation>
        <location evidence="1">Cell membrane</location>
    </subcellularLocation>
</comment>
<evidence type="ECO:0000256" key="6">
    <source>
        <dbReference type="ARBA" id="ARBA00022989"/>
    </source>
</evidence>
<evidence type="ECO:0000256" key="8">
    <source>
        <dbReference type="NCBIfam" id="TIGR04265"/>
    </source>
</evidence>
<keyword evidence="6 9" id="KW-1133">Transmembrane helix</keyword>
<reference evidence="11 12" key="1">
    <citation type="journal article" date="2016" name="C (Basel)">
        <title>Selective Growth of and Electricity Production by Marine Exoelectrogenic Bacteria in Self-Aggregated Hydrogel of Microbially Reduced Graphene Oxide.</title>
        <authorList>
            <person name="Yoshida N."/>
            <person name="Goto Y."/>
            <person name="Miyata Y."/>
        </authorList>
    </citation>
    <scope>NUCLEOTIDE SEQUENCE [LARGE SCALE GENOMIC DNA]</scope>
    <source>
        <strain evidence="11 12">NIT-T3</strain>
    </source>
</reference>
<keyword evidence="5" id="KW-0677">Repeat</keyword>
<dbReference type="InterPro" id="IPR022924">
    <property type="entry name" value="Cardiolipin_synthase"/>
</dbReference>
<dbReference type="Proteomes" id="UP001319827">
    <property type="component" value="Chromosome"/>
</dbReference>
<keyword evidence="4 9" id="KW-0812">Transmembrane</keyword>
<dbReference type="RefSeq" id="WP_318835968.1">
    <property type="nucleotide sequence ID" value="NZ_AP024355.1"/>
</dbReference>
<sequence>MLYLTLSLVLSLAGLLSAGHALLHKRDPRAALGWIVMCLALPGVGMGLYWLLGVNRIRTRARDLQSQGSTWFEPSLCAWSRESAEQYPFRAENFATLLHLSDAVTRRPLLQGNHIEPLHNGEQAYPAMLEAIAGARQSILLSTYIFESNPTGRRFTDALAEAAARGVEVKVLIDGLGERYSFPPARRLLQGSRVRVARFLPPSLSGHGIHLNLRNHRKLLVVDGVLGFSGGMNIGDRHLAESSDPRRVVDIHFRVQGPVVGQMREAFLEDWQLATGEGFHQEKPPAVAAGGQAFCRGISAGPNEDFEKLPWILTGALNCARRRLRIMTPYFVPDRFLIAAINAAALRGVTVEIVLPARNNLPYVAWATRSYLWELLLYNVRIFYQPPPFVHSKLLLVDDDYALVGTANLDPRSLRLNFEFCLEVYDRNCNRQLAAHFDTVRAASRQVLLADVDGRPLPVKLRDAFAKLFSPYL</sequence>
<evidence type="ECO:0000256" key="9">
    <source>
        <dbReference type="SAM" id="Phobius"/>
    </source>
</evidence>
<evidence type="ECO:0000259" key="10">
    <source>
        <dbReference type="PROSITE" id="PS50035"/>
    </source>
</evidence>
<feature type="domain" description="PLD phosphodiesterase" evidence="10">
    <location>
        <begin position="391"/>
        <end position="413"/>
    </location>
</feature>
<dbReference type="PANTHER" id="PTHR21248">
    <property type="entry name" value="CARDIOLIPIN SYNTHASE"/>
    <property type="match status" value="1"/>
</dbReference>